<keyword evidence="3" id="KW-1185">Reference proteome</keyword>
<evidence type="ECO:0000313" key="3">
    <source>
        <dbReference type="Proteomes" id="UP000238034"/>
    </source>
</evidence>
<proteinExistence type="predicted"/>
<dbReference type="Proteomes" id="UP000238034">
    <property type="component" value="Unassembled WGS sequence"/>
</dbReference>
<evidence type="ECO:0000313" key="2">
    <source>
        <dbReference type="EMBL" id="PRY52994.1"/>
    </source>
</evidence>
<organism evidence="2 3">
    <name type="scientific">Arcticibacter pallidicorallinus</name>
    <dbReference type="NCBI Taxonomy" id="1259464"/>
    <lineage>
        <taxon>Bacteria</taxon>
        <taxon>Pseudomonadati</taxon>
        <taxon>Bacteroidota</taxon>
        <taxon>Sphingobacteriia</taxon>
        <taxon>Sphingobacteriales</taxon>
        <taxon>Sphingobacteriaceae</taxon>
        <taxon>Arcticibacter</taxon>
    </lineage>
</organism>
<dbReference type="AlphaFoldDB" id="A0A2T0U525"/>
<gene>
    <name evidence="2" type="ORF">B0I27_1041</name>
    <name evidence="1" type="ORF">B0I27_11462</name>
</gene>
<reference evidence="2 3" key="1">
    <citation type="submission" date="2018-03" db="EMBL/GenBank/DDBJ databases">
        <title>Genomic Encyclopedia of Type Strains, Phase III (KMG-III): the genomes of soil and plant-associated and newly described type strains.</title>
        <authorList>
            <person name="Whitman W."/>
        </authorList>
    </citation>
    <scope>NUCLEOTIDE SEQUENCE [LARGE SCALE GENOMIC DNA]</scope>
    <source>
        <strain evidence="2 3">CGMCC 1.9313</strain>
    </source>
</reference>
<protein>
    <submittedName>
        <fullName evidence="2">Uncharacterized protein</fullName>
    </submittedName>
</protein>
<feature type="non-terminal residue" evidence="2">
    <location>
        <position position="74"/>
    </location>
</feature>
<sequence length="74" mass="7994">MAIIDNKGIIRGIVGPSVFRRSRGKNIVQAKPRKFMQTAASIASSAEFGLISSSAAVIRHAFAPAYRYYDGHAV</sequence>
<comment type="caution">
    <text evidence="2">The sequence shown here is derived from an EMBL/GenBank/DDBJ whole genome shotgun (WGS) entry which is preliminary data.</text>
</comment>
<dbReference type="EMBL" id="PVTH01000004">
    <property type="protein sequence ID" value="PRY52994.1"/>
    <property type="molecule type" value="Genomic_DNA"/>
</dbReference>
<evidence type="ECO:0000313" key="1">
    <source>
        <dbReference type="EMBL" id="PRY48603.1"/>
    </source>
</evidence>
<name>A0A2T0U525_9SPHI</name>
<dbReference type="EMBL" id="PVTH01000014">
    <property type="protein sequence ID" value="PRY48603.1"/>
    <property type="molecule type" value="Genomic_DNA"/>
</dbReference>
<accession>A0A2T0U525</accession>